<dbReference type="InterPro" id="IPR003593">
    <property type="entry name" value="AAA+_ATPase"/>
</dbReference>
<dbReference type="GO" id="GO:0016887">
    <property type="term" value="F:ATP hydrolysis activity"/>
    <property type="evidence" value="ECO:0007669"/>
    <property type="project" value="InterPro"/>
</dbReference>
<name>A0A2T0GSF7_ACTMO</name>
<evidence type="ECO:0000256" key="5">
    <source>
        <dbReference type="ARBA" id="ARBA00023251"/>
    </source>
</evidence>
<dbReference type="Proteomes" id="UP000239352">
    <property type="component" value="Unassembled WGS sequence"/>
</dbReference>
<comment type="subcellular location">
    <subcellularLocation>
        <location evidence="1">Cell membrane</location>
        <topology evidence="1">Peripheral membrane protein</topology>
    </subcellularLocation>
</comment>
<dbReference type="GO" id="GO:0046677">
    <property type="term" value="P:response to antibiotic"/>
    <property type="evidence" value="ECO:0007669"/>
    <property type="project" value="UniProtKB-KW"/>
</dbReference>
<evidence type="ECO:0000313" key="8">
    <source>
        <dbReference type="EMBL" id="PRW62034.1"/>
    </source>
</evidence>
<feature type="region of interest" description="Disordered" evidence="6">
    <location>
        <begin position="1"/>
        <end position="23"/>
    </location>
</feature>
<evidence type="ECO:0000256" key="3">
    <source>
        <dbReference type="ARBA" id="ARBA00022741"/>
    </source>
</evidence>
<evidence type="ECO:0000256" key="6">
    <source>
        <dbReference type="SAM" id="MobiDB-lite"/>
    </source>
</evidence>
<dbReference type="Gene3D" id="3.40.50.300">
    <property type="entry name" value="P-loop containing nucleotide triphosphate hydrolases"/>
    <property type="match status" value="1"/>
</dbReference>
<dbReference type="GO" id="GO:0005524">
    <property type="term" value="F:ATP binding"/>
    <property type="evidence" value="ECO:0007669"/>
    <property type="project" value="UniProtKB-KW"/>
</dbReference>
<evidence type="ECO:0000313" key="9">
    <source>
        <dbReference type="Proteomes" id="UP000239352"/>
    </source>
</evidence>
<keyword evidence="3" id="KW-0547">Nucleotide-binding</keyword>
<dbReference type="InterPro" id="IPR003439">
    <property type="entry name" value="ABC_transporter-like_ATP-bd"/>
</dbReference>
<dbReference type="GO" id="GO:0005886">
    <property type="term" value="C:plasma membrane"/>
    <property type="evidence" value="ECO:0007669"/>
    <property type="project" value="UniProtKB-SubCell"/>
</dbReference>
<accession>A0A2T0GSF7</accession>
<dbReference type="EMBL" id="PVSR01000044">
    <property type="protein sequence ID" value="PRW62034.1"/>
    <property type="molecule type" value="Genomic_DNA"/>
</dbReference>
<feature type="domain" description="ABC transporter" evidence="7">
    <location>
        <begin position="28"/>
        <end position="261"/>
    </location>
</feature>
<dbReference type="PANTHER" id="PTHR42711">
    <property type="entry name" value="ABC TRANSPORTER ATP-BINDING PROTEIN"/>
    <property type="match status" value="1"/>
</dbReference>
<dbReference type="PROSITE" id="PS00211">
    <property type="entry name" value="ABC_TRANSPORTER_1"/>
    <property type="match status" value="1"/>
</dbReference>
<organism evidence="8 9">
    <name type="scientific">Actinopolyspora mortivallis</name>
    <dbReference type="NCBI Taxonomy" id="33906"/>
    <lineage>
        <taxon>Bacteria</taxon>
        <taxon>Bacillati</taxon>
        <taxon>Actinomycetota</taxon>
        <taxon>Actinomycetes</taxon>
        <taxon>Actinopolysporales</taxon>
        <taxon>Actinopolysporaceae</taxon>
        <taxon>Actinopolyspora</taxon>
    </lineage>
</organism>
<dbReference type="SUPFAM" id="SSF52540">
    <property type="entry name" value="P-loop containing nucleoside triphosphate hydrolases"/>
    <property type="match status" value="1"/>
</dbReference>
<proteinExistence type="predicted"/>
<keyword evidence="2" id="KW-0813">Transport</keyword>
<dbReference type="PROSITE" id="PS50893">
    <property type="entry name" value="ABC_TRANSPORTER_2"/>
    <property type="match status" value="1"/>
</dbReference>
<gene>
    <name evidence="8" type="ORF">CEP50_17485</name>
</gene>
<dbReference type="CDD" id="cd03230">
    <property type="entry name" value="ABC_DR_subfamily_A"/>
    <property type="match status" value="1"/>
</dbReference>
<evidence type="ECO:0000259" key="7">
    <source>
        <dbReference type="PROSITE" id="PS50893"/>
    </source>
</evidence>
<dbReference type="InterPro" id="IPR017871">
    <property type="entry name" value="ABC_transporter-like_CS"/>
</dbReference>
<dbReference type="InterPro" id="IPR027417">
    <property type="entry name" value="P-loop_NTPase"/>
</dbReference>
<keyword evidence="9" id="KW-1185">Reference proteome</keyword>
<feature type="compositionally biased region" description="Basic and acidic residues" evidence="6">
    <location>
        <begin position="10"/>
        <end position="23"/>
    </location>
</feature>
<evidence type="ECO:0000256" key="2">
    <source>
        <dbReference type="ARBA" id="ARBA00022448"/>
    </source>
</evidence>
<sequence length="327" mass="36689">MAEYQNSPRDAVRERVAPSKNPREEAVIDVRDLRMRYGTTDALRGVDFTVRRGEVVTLLGPNGAGKTTVVEILEGFRKRSAGEVSVLGTDPEQADERWRAGVGVVLQSWRDHNKWRVRELLTHLGSYYGRYSTTEVSRPWNTDELIDVVGLNDHADKRIGSLSGGQRRRLDVATGIVGKPELLFLDEPTAGFDPQARHEFHELVRDLSGAETTILLTTHDLDEAEKLGDRVLILVGGRLVADAPTGELSERVSAEAEVRWRLFGQRFTHVTAEPTRFVRELFAEHGEAVEDLEVRRAGLEEIYLSVVRDVEAGRTETAVRELAEVMR</sequence>
<keyword evidence="4 8" id="KW-0067">ATP-binding</keyword>
<keyword evidence="5" id="KW-0046">Antibiotic resistance</keyword>
<dbReference type="InParanoid" id="A0A2T0GSF7"/>
<dbReference type="Pfam" id="PF00005">
    <property type="entry name" value="ABC_tran"/>
    <property type="match status" value="1"/>
</dbReference>
<protein>
    <submittedName>
        <fullName evidence="8">Multidrug ABC transporter ATP-binding protein</fullName>
    </submittedName>
</protein>
<evidence type="ECO:0000256" key="4">
    <source>
        <dbReference type="ARBA" id="ARBA00022840"/>
    </source>
</evidence>
<dbReference type="InterPro" id="IPR050763">
    <property type="entry name" value="ABC_transporter_ATP-binding"/>
</dbReference>
<comment type="caution">
    <text evidence="8">The sequence shown here is derived from an EMBL/GenBank/DDBJ whole genome shotgun (WGS) entry which is preliminary data.</text>
</comment>
<dbReference type="SMART" id="SM00382">
    <property type="entry name" value="AAA"/>
    <property type="match status" value="1"/>
</dbReference>
<evidence type="ECO:0000256" key="1">
    <source>
        <dbReference type="ARBA" id="ARBA00004202"/>
    </source>
</evidence>
<dbReference type="AlphaFoldDB" id="A0A2T0GSF7"/>
<dbReference type="PANTHER" id="PTHR42711:SF17">
    <property type="entry name" value="ABC TRANSPORTER ATP-BINDING PROTEIN"/>
    <property type="match status" value="1"/>
</dbReference>
<reference evidence="8 9" key="1">
    <citation type="submission" date="2018-03" db="EMBL/GenBank/DDBJ databases">
        <title>Actinopolyspora mortivallis from Sahara, screening for active biomolecules.</title>
        <authorList>
            <person name="Selama O."/>
            <person name="Wellington E.M.H."/>
            <person name="Hacene H."/>
        </authorList>
    </citation>
    <scope>NUCLEOTIDE SEQUENCE [LARGE SCALE GENOMIC DNA]</scope>
    <source>
        <strain evidence="8 9">M5A</strain>
    </source>
</reference>